<keyword evidence="2" id="KW-0203">Cytokinin biosynthesis</keyword>
<dbReference type="Gene3D" id="3.40.50.450">
    <property type="match status" value="1"/>
</dbReference>
<keyword evidence="2" id="KW-0378">Hydrolase</keyword>
<evidence type="ECO:0000313" key="4">
    <source>
        <dbReference type="Proteomes" id="UP000037432"/>
    </source>
</evidence>
<comment type="catalytic activity">
    <reaction evidence="2">
        <text>N(6)-(dimethylallyl)adenosine 5'-phosphate + H2O = N(6)-dimethylallyladenine + D-ribose 5-phosphate</text>
        <dbReference type="Rhea" id="RHEA:48560"/>
        <dbReference type="ChEBI" id="CHEBI:15377"/>
        <dbReference type="ChEBI" id="CHEBI:17660"/>
        <dbReference type="ChEBI" id="CHEBI:57526"/>
        <dbReference type="ChEBI" id="CHEBI:78346"/>
        <dbReference type="EC" id="3.2.2.n1"/>
    </reaction>
</comment>
<dbReference type="RefSeq" id="WP_048584245.1">
    <property type="nucleotide sequence ID" value="NZ_LFNT01000039.1"/>
</dbReference>
<dbReference type="PANTHER" id="PTHR31223:SF70">
    <property type="entry name" value="LOG FAMILY PROTEIN YJL055W"/>
    <property type="match status" value="1"/>
</dbReference>
<dbReference type="NCBIfam" id="TIGR00730">
    <property type="entry name" value="Rossman fold protein, TIGR00730 family"/>
    <property type="match status" value="1"/>
</dbReference>
<gene>
    <name evidence="3" type="ORF">ACM01_28485</name>
</gene>
<name>A0A0J7Z7N8_STRVR</name>
<dbReference type="Pfam" id="PF03641">
    <property type="entry name" value="Lysine_decarbox"/>
    <property type="match status" value="1"/>
</dbReference>
<proteinExistence type="inferred from homology"/>
<dbReference type="PANTHER" id="PTHR31223">
    <property type="entry name" value="LOG FAMILY PROTEIN YJL055W"/>
    <property type="match status" value="1"/>
</dbReference>
<dbReference type="InterPro" id="IPR005269">
    <property type="entry name" value="LOG"/>
</dbReference>
<dbReference type="EMBL" id="LFNT01000039">
    <property type="protein sequence ID" value="KMS71198.1"/>
    <property type="molecule type" value="Genomic_DNA"/>
</dbReference>
<comment type="caution">
    <text evidence="3">The sequence shown here is derived from an EMBL/GenBank/DDBJ whole genome shotgun (WGS) entry which is preliminary data.</text>
</comment>
<dbReference type="AlphaFoldDB" id="A0A0J7Z7N8"/>
<evidence type="ECO:0000256" key="1">
    <source>
        <dbReference type="ARBA" id="ARBA00006763"/>
    </source>
</evidence>
<dbReference type="GO" id="GO:0005829">
    <property type="term" value="C:cytosol"/>
    <property type="evidence" value="ECO:0007669"/>
    <property type="project" value="TreeGrafter"/>
</dbReference>
<reference evidence="3 4" key="1">
    <citation type="submission" date="2015-06" db="EMBL/GenBank/DDBJ databases">
        <authorList>
            <person name="Ju K.-S."/>
            <person name="Doroghazi J.R."/>
            <person name="Metcalf W.W."/>
        </authorList>
    </citation>
    <scope>NUCLEOTIDE SEQUENCE [LARGE SCALE GENOMIC DNA]</scope>
    <source>
        <strain evidence="3 4">NRRL 3414</strain>
    </source>
</reference>
<dbReference type="InterPro" id="IPR031100">
    <property type="entry name" value="LOG_fam"/>
</dbReference>
<dbReference type="Proteomes" id="UP000037432">
    <property type="component" value="Unassembled WGS sequence"/>
</dbReference>
<dbReference type="EC" id="3.2.2.n1" evidence="2"/>
<comment type="catalytic activity">
    <reaction evidence="2">
        <text>9-ribosyl-trans-zeatin 5'-phosphate + H2O = trans-zeatin + D-ribose 5-phosphate</text>
        <dbReference type="Rhea" id="RHEA:48564"/>
        <dbReference type="ChEBI" id="CHEBI:15377"/>
        <dbReference type="ChEBI" id="CHEBI:16522"/>
        <dbReference type="ChEBI" id="CHEBI:78346"/>
        <dbReference type="ChEBI" id="CHEBI:87947"/>
        <dbReference type="EC" id="3.2.2.n1"/>
    </reaction>
</comment>
<protein>
    <recommendedName>
        <fullName evidence="2">Cytokinin riboside 5'-monophosphate phosphoribohydrolase</fullName>
        <ecNumber evidence="2">3.2.2.n1</ecNumber>
    </recommendedName>
</protein>
<evidence type="ECO:0000313" key="3">
    <source>
        <dbReference type="EMBL" id="KMS71198.1"/>
    </source>
</evidence>
<dbReference type="GO" id="GO:0009691">
    <property type="term" value="P:cytokinin biosynthetic process"/>
    <property type="evidence" value="ECO:0007669"/>
    <property type="project" value="UniProtKB-UniRule"/>
</dbReference>
<comment type="similarity">
    <text evidence="1 2">Belongs to the LOG family.</text>
</comment>
<accession>A0A0J7Z7N8</accession>
<evidence type="ECO:0000256" key="2">
    <source>
        <dbReference type="RuleBase" id="RU363015"/>
    </source>
</evidence>
<dbReference type="PATRIC" id="fig|1938.3.peg.5294"/>
<dbReference type="SUPFAM" id="SSF102405">
    <property type="entry name" value="MCP/YpsA-like"/>
    <property type="match status" value="1"/>
</dbReference>
<dbReference type="GO" id="GO:0102682">
    <property type="term" value="F:cytokinin riboside 5'-monophosphate phosphoribohydrolase activity"/>
    <property type="evidence" value="ECO:0007669"/>
    <property type="project" value="RHEA"/>
</dbReference>
<organism evidence="3 4">
    <name type="scientific">Streptomyces viridochromogenes</name>
    <dbReference type="NCBI Taxonomy" id="1938"/>
    <lineage>
        <taxon>Bacteria</taxon>
        <taxon>Bacillati</taxon>
        <taxon>Actinomycetota</taxon>
        <taxon>Actinomycetes</taxon>
        <taxon>Kitasatosporales</taxon>
        <taxon>Streptomycetaceae</taxon>
        <taxon>Streptomyces</taxon>
    </lineage>
</organism>
<sequence>MPSVQTGTRIAVFCGARPGATTKHLALAEEFGAAMGRRSLGLVYGAGGVGVMGTVARTALRHGVSVTGVIPTELHERERSDAAPGEIFVVRSMHERKALMYRLSHAFAVLPGGLGTLDELMEVATWNQLGMHSKPTVLVNASGYFDPLLSFLDHVVREGFLTSVERDMVRSADDVEEALDLLAPDSREVDAGPALAGQST</sequence>